<dbReference type="Gene3D" id="3.60.21.10">
    <property type="match status" value="1"/>
</dbReference>
<dbReference type="PANTHER" id="PTHR11575">
    <property type="entry name" value="5'-NUCLEOTIDASE-RELATED"/>
    <property type="match status" value="1"/>
</dbReference>
<evidence type="ECO:0000313" key="6">
    <source>
        <dbReference type="Proteomes" id="UP001218218"/>
    </source>
</evidence>
<comment type="caution">
    <text evidence="5">The sequence shown here is derived from an EMBL/GenBank/DDBJ whole genome shotgun (WGS) entry which is preliminary data.</text>
</comment>
<dbReference type="InterPro" id="IPR006179">
    <property type="entry name" value="5_nucleotidase/apyrase"/>
</dbReference>
<dbReference type="InterPro" id="IPR036907">
    <property type="entry name" value="5'-Nucleotdase_C_sf"/>
</dbReference>
<name>A0AAD7EWT0_9AGAR</name>
<dbReference type="PRINTS" id="PR01607">
    <property type="entry name" value="APYRASEFAMLY"/>
</dbReference>
<dbReference type="SUPFAM" id="SSF56300">
    <property type="entry name" value="Metallo-dependent phosphatases"/>
    <property type="match status" value="1"/>
</dbReference>
<organism evidence="5 6">
    <name type="scientific">Mycena albidolilacea</name>
    <dbReference type="NCBI Taxonomy" id="1033008"/>
    <lineage>
        <taxon>Eukaryota</taxon>
        <taxon>Fungi</taxon>
        <taxon>Dikarya</taxon>
        <taxon>Basidiomycota</taxon>
        <taxon>Agaricomycotina</taxon>
        <taxon>Agaricomycetes</taxon>
        <taxon>Agaricomycetidae</taxon>
        <taxon>Agaricales</taxon>
        <taxon>Marasmiineae</taxon>
        <taxon>Mycenaceae</taxon>
        <taxon>Mycena</taxon>
    </lineage>
</organism>
<feature type="domain" description="5'-Nucleotidase C-terminal" evidence="4">
    <location>
        <begin position="365"/>
        <end position="539"/>
    </location>
</feature>
<sequence length="803" mass="87839">MSKPVAQDTDGTISGKTVLNIAHFNDVYQVSDQKIYPGGKEEIINVTKFASSLFDITSNWKEREDGSRDGLTVFSGDVFSPSTESSVTRGRHMPPIMNRLGVDIGVAGNHEFDFGYPQLKTLLADTRFPWLLSNILDTNTGKVPEPLKDAHVIEKAGIRIGLIGLVEKDWIATITGWPENFEHQDMAKIGKELSVKLRDPAGEYKCDLIIAVTHCGVSNDIKLAKALSALSPTAQAKINIASEHGVDLLLAGHDHFYWISKGVTEWDGYDLQTPHPDAKDDQGDVLVVKSGTDFQDISEVILTLKDAPAGSIRIKLIQEIKGKRHVTRGTTAVNEDMKVIFDHELKTVSDSMSKPVCITDVLLDVQAKHIRLQESLIGNWVTDCLRPAYDEALAKLGYNKVDGVIIDCGVLRGGHIYQPGFITLGDLSTILPFSDSTIVVEVDANNLWDTLESGLSRHPSPEGCFPAISGLRVSWDSRKPAGNRVLGIWLLGDSDGKLGPDGKPVLVDKEEVLRTSTRKYLIMIREYMYEGGDGYDVLKGKKLVITSENGQTMAALIRKFLLGAQFLNQKIQEKPEDRGTGSSLQLKNLIGDVEGQLQKWQSLPHLPQIRGLPSLPKPSLPSLPSFSPPSIPTHSFTPHAISIPSFARPKLLNASGSVPSLSDLRSNLPHLPNVSDSLPDVSDHAQKVLKGVVPAIRWLASRALLAAALLVGDHEEMGLLDAYERHRARVEVELMRADPNTVNNNLRLTLPTFFAAQTQSRQDVSAKADEKDAKINAMEADAEKALPVIHPVVDGRLKDVASG</sequence>
<keyword evidence="2" id="KW-0732">Signal</keyword>
<dbReference type="AlphaFoldDB" id="A0AAD7EWT0"/>
<evidence type="ECO:0000259" key="3">
    <source>
        <dbReference type="Pfam" id="PF00149"/>
    </source>
</evidence>
<dbReference type="InterPro" id="IPR004843">
    <property type="entry name" value="Calcineurin-like_PHP"/>
</dbReference>
<feature type="domain" description="Calcineurin-like phosphoesterase" evidence="3">
    <location>
        <begin position="20"/>
        <end position="256"/>
    </location>
</feature>
<dbReference type="EMBL" id="JARIHO010000010">
    <property type="protein sequence ID" value="KAJ7354268.1"/>
    <property type="molecule type" value="Genomic_DNA"/>
</dbReference>
<keyword evidence="6" id="KW-1185">Reference proteome</keyword>
<dbReference type="Pfam" id="PF00149">
    <property type="entry name" value="Metallophos"/>
    <property type="match status" value="1"/>
</dbReference>
<dbReference type="PANTHER" id="PTHR11575:SF48">
    <property type="entry name" value="5'-NUCLEOTIDASE"/>
    <property type="match status" value="1"/>
</dbReference>
<evidence type="ECO:0000256" key="1">
    <source>
        <dbReference type="ARBA" id="ARBA00006654"/>
    </source>
</evidence>
<gene>
    <name evidence="5" type="ORF">DFH08DRAFT_955664</name>
</gene>
<dbReference type="SUPFAM" id="SSF55816">
    <property type="entry name" value="5'-nucleotidase (syn. UDP-sugar hydrolase), C-terminal domain"/>
    <property type="match status" value="1"/>
</dbReference>
<dbReference type="GO" id="GO:0009166">
    <property type="term" value="P:nucleotide catabolic process"/>
    <property type="evidence" value="ECO:0007669"/>
    <property type="project" value="InterPro"/>
</dbReference>
<dbReference type="Pfam" id="PF02872">
    <property type="entry name" value="5_nucleotid_C"/>
    <property type="match status" value="1"/>
</dbReference>
<dbReference type="InterPro" id="IPR029052">
    <property type="entry name" value="Metallo-depent_PP-like"/>
</dbReference>
<protein>
    <submittedName>
        <fullName evidence="5">Metallo-dependent phosphatase</fullName>
    </submittedName>
</protein>
<dbReference type="Proteomes" id="UP001218218">
    <property type="component" value="Unassembled WGS sequence"/>
</dbReference>
<reference evidence="5" key="1">
    <citation type="submission" date="2023-03" db="EMBL/GenBank/DDBJ databases">
        <title>Massive genome expansion in bonnet fungi (Mycena s.s.) driven by repeated elements and novel gene families across ecological guilds.</title>
        <authorList>
            <consortium name="Lawrence Berkeley National Laboratory"/>
            <person name="Harder C.B."/>
            <person name="Miyauchi S."/>
            <person name="Viragh M."/>
            <person name="Kuo A."/>
            <person name="Thoen E."/>
            <person name="Andreopoulos B."/>
            <person name="Lu D."/>
            <person name="Skrede I."/>
            <person name="Drula E."/>
            <person name="Henrissat B."/>
            <person name="Morin E."/>
            <person name="Kohler A."/>
            <person name="Barry K."/>
            <person name="LaButti K."/>
            <person name="Morin E."/>
            <person name="Salamov A."/>
            <person name="Lipzen A."/>
            <person name="Mereny Z."/>
            <person name="Hegedus B."/>
            <person name="Baldrian P."/>
            <person name="Stursova M."/>
            <person name="Weitz H."/>
            <person name="Taylor A."/>
            <person name="Grigoriev I.V."/>
            <person name="Nagy L.G."/>
            <person name="Martin F."/>
            <person name="Kauserud H."/>
        </authorList>
    </citation>
    <scope>NUCLEOTIDE SEQUENCE</scope>
    <source>
        <strain evidence="5">CBHHK002</strain>
    </source>
</reference>
<accession>A0AAD7EWT0</accession>
<dbReference type="GO" id="GO:0016787">
    <property type="term" value="F:hydrolase activity"/>
    <property type="evidence" value="ECO:0007669"/>
    <property type="project" value="InterPro"/>
</dbReference>
<proteinExistence type="inferred from homology"/>
<evidence type="ECO:0000256" key="2">
    <source>
        <dbReference type="ARBA" id="ARBA00022729"/>
    </source>
</evidence>
<evidence type="ECO:0000259" key="4">
    <source>
        <dbReference type="Pfam" id="PF02872"/>
    </source>
</evidence>
<dbReference type="Gene3D" id="3.90.780.10">
    <property type="entry name" value="5'-Nucleotidase, C-terminal domain"/>
    <property type="match status" value="1"/>
</dbReference>
<comment type="similarity">
    <text evidence="1">Belongs to the 5'-nucleotidase family.</text>
</comment>
<dbReference type="InterPro" id="IPR008334">
    <property type="entry name" value="5'-Nucleotdase_C"/>
</dbReference>
<evidence type="ECO:0000313" key="5">
    <source>
        <dbReference type="EMBL" id="KAJ7354268.1"/>
    </source>
</evidence>